<evidence type="ECO:0000256" key="2">
    <source>
        <dbReference type="SAM" id="SignalP"/>
    </source>
</evidence>
<organism evidence="3 4">
    <name type="scientific">Trinickia caryophylli</name>
    <name type="common">Paraburkholderia caryophylli</name>
    <dbReference type="NCBI Taxonomy" id="28094"/>
    <lineage>
        <taxon>Bacteria</taxon>
        <taxon>Pseudomonadati</taxon>
        <taxon>Pseudomonadota</taxon>
        <taxon>Betaproteobacteria</taxon>
        <taxon>Burkholderiales</taxon>
        <taxon>Burkholderiaceae</taxon>
        <taxon>Trinickia</taxon>
    </lineage>
</organism>
<keyword evidence="2" id="KW-0732">Signal</keyword>
<name>A0A1X7GQ66_TRICW</name>
<evidence type="ECO:0008006" key="5">
    <source>
        <dbReference type="Google" id="ProtNLM"/>
    </source>
</evidence>
<evidence type="ECO:0000313" key="4">
    <source>
        <dbReference type="Proteomes" id="UP000192911"/>
    </source>
</evidence>
<dbReference type="STRING" id="28094.SAMN06295900_11765"/>
<feature type="signal peptide" evidence="2">
    <location>
        <begin position="1"/>
        <end position="49"/>
    </location>
</feature>
<evidence type="ECO:0000313" key="3">
    <source>
        <dbReference type="EMBL" id="SMF73035.1"/>
    </source>
</evidence>
<dbReference type="InterPro" id="IPR022236">
    <property type="entry name" value="DUF3761"/>
</dbReference>
<dbReference type="Proteomes" id="UP000192911">
    <property type="component" value="Unassembled WGS sequence"/>
</dbReference>
<evidence type="ECO:0000256" key="1">
    <source>
        <dbReference type="SAM" id="MobiDB-lite"/>
    </source>
</evidence>
<feature type="chain" id="PRO_5012033040" description="DUF3761 domain-containing protein" evidence="2">
    <location>
        <begin position="50"/>
        <end position="124"/>
    </location>
</feature>
<dbReference type="AlphaFoldDB" id="A0A1X7GQ66"/>
<dbReference type="Pfam" id="PF12587">
    <property type="entry name" value="DUF3761"/>
    <property type="match status" value="1"/>
</dbReference>
<proteinExistence type="predicted"/>
<dbReference type="EMBL" id="FXAH01000017">
    <property type="protein sequence ID" value="SMF73035.1"/>
    <property type="molecule type" value="Genomic_DNA"/>
</dbReference>
<keyword evidence="4" id="KW-1185">Reference proteome</keyword>
<accession>A0A1X7GQ66</accession>
<feature type="region of interest" description="Disordered" evidence="1">
    <location>
        <begin position="49"/>
        <end position="124"/>
    </location>
</feature>
<protein>
    <recommendedName>
        <fullName evidence="5">DUF3761 domain-containing protein</fullName>
    </recommendedName>
</protein>
<gene>
    <name evidence="3" type="ORF">SAMN06295900_11765</name>
</gene>
<reference evidence="4" key="1">
    <citation type="submission" date="2017-04" db="EMBL/GenBank/DDBJ databases">
        <authorList>
            <person name="Varghese N."/>
            <person name="Submissions S."/>
        </authorList>
    </citation>
    <scope>NUCLEOTIDE SEQUENCE [LARGE SCALE GENOMIC DNA]</scope>
    <source>
        <strain evidence="4">Ballard 720</strain>
    </source>
</reference>
<sequence length="124" mass="13356">MHYQNRTGHTNVSSDFGGVMNGLIQAARRRAPAAIVALACVLITANAQARTPPATGTWEQPDESDLTSHGHYLNRDGQDVHSPSKTKDNKAPPGATARCRDGSYSFSRHRSGTCSRHGGVAEWE</sequence>